<proteinExistence type="inferred from homology"/>
<feature type="DNA-binding region" description="TEA" evidence="6">
    <location>
        <begin position="1"/>
        <end position="62"/>
    </location>
</feature>
<keyword evidence="5" id="KW-0539">Nucleus</keyword>
<dbReference type="PANTHER" id="PTHR11834:SF0">
    <property type="entry name" value="PROTEIN SCALLOPED"/>
    <property type="match status" value="1"/>
</dbReference>
<feature type="compositionally biased region" description="Polar residues" evidence="7">
    <location>
        <begin position="508"/>
        <end position="517"/>
    </location>
</feature>
<dbReference type="EMBL" id="MZNU01000426">
    <property type="protein sequence ID" value="OWO97694.1"/>
    <property type="molecule type" value="Genomic_DNA"/>
</dbReference>
<evidence type="ECO:0000256" key="3">
    <source>
        <dbReference type="ARBA" id="ARBA00023015"/>
    </source>
</evidence>
<protein>
    <recommendedName>
        <fullName evidence="8">TEA domain-containing protein</fullName>
    </recommendedName>
</protein>
<dbReference type="InterPro" id="IPR038096">
    <property type="entry name" value="TEA/ATTS_sf"/>
</dbReference>
<dbReference type="AlphaFoldDB" id="A0A218YU82"/>
<evidence type="ECO:0000259" key="8">
    <source>
        <dbReference type="PROSITE" id="PS51088"/>
    </source>
</evidence>
<dbReference type="PANTHER" id="PTHR11834">
    <property type="entry name" value="TRANSCRIPTIONAL ENHANCER FACTOR TEF RELATED"/>
    <property type="match status" value="1"/>
</dbReference>
<name>A0A218YU82_9HELO</name>
<feature type="region of interest" description="Disordered" evidence="7">
    <location>
        <begin position="508"/>
        <end position="534"/>
    </location>
</feature>
<dbReference type="InterPro" id="IPR050937">
    <property type="entry name" value="TEC1_TEAD_TF"/>
</dbReference>
<evidence type="ECO:0000256" key="7">
    <source>
        <dbReference type="SAM" id="MobiDB-lite"/>
    </source>
</evidence>
<evidence type="ECO:0000256" key="6">
    <source>
        <dbReference type="PROSITE-ProRule" id="PRU00505"/>
    </source>
</evidence>
<dbReference type="InterPro" id="IPR000818">
    <property type="entry name" value="TEA/ATTS_dom"/>
</dbReference>
<dbReference type="GO" id="GO:0000981">
    <property type="term" value="F:DNA-binding transcription factor activity, RNA polymerase II-specific"/>
    <property type="evidence" value="ECO:0007669"/>
    <property type="project" value="TreeGrafter"/>
</dbReference>
<feature type="region of interest" description="Disordered" evidence="7">
    <location>
        <begin position="596"/>
        <end position="636"/>
    </location>
</feature>
<feature type="region of interest" description="Disordered" evidence="7">
    <location>
        <begin position="353"/>
        <end position="380"/>
    </location>
</feature>
<comment type="similarity">
    <text evidence="2">Belongs to the TEC1 family.</text>
</comment>
<dbReference type="GO" id="GO:0005634">
    <property type="term" value="C:nucleus"/>
    <property type="evidence" value="ECO:0007669"/>
    <property type="project" value="UniProtKB-SubCell"/>
</dbReference>
<dbReference type="Proteomes" id="UP000242519">
    <property type="component" value="Unassembled WGS sequence"/>
</dbReference>
<dbReference type="GO" id="GO:0005667">
    <property type="term" value="C:transcription regulator complex"/>
    <property type="evidence" value="ECO:0007669"/>
    <property type="project" value="TreeGrafter"/>
</dbReference>
<dbReference type="Gene3D" id="6.10.20.40">
    <property type="entry name" value="TEA/ATTS domain"/>
    <property type="match status" value="1"/>
</dbReference>
<dbReference type="GO" id="GO:0000978">
    <property type="term" value="F:RNA polymerase II cis-regulatory region sequence-specific DNA binding"/>
    <property type="evidence" value="ECO:0007669"/>
    <property type="project" value="TreeGrafter"/>
</dbReference>
<comment type="subcellular location">
    <subcellularLocation>
        <location evidence="1">Nucleus</location>
    </subcellularLocation>
</comment>
<evidence type="ECO:0000313" key="9">
    <source>
        <dbReference type="EMBL" id="OWO97694.1"/>
    </source>
</evidence>
<keyword evidence="4" id="KW-0804">Transcription</keyword>
<comment type="caution">
    <text evidence="9">The sequence shown here is derived from an EMBL/GenBank/DDBJ whole genome shotgun (WGS) entry which is preliminary data.</text>
</comment>
<evidence type="ECO:0000256" key="1">
    <source>
        <dbReference type="ARBA" id="ARBA00004123"/>
    </source>
</evidence>
<keyword evidence="10" id="KW-1185">Reference proteome</keyword>
<organism evidence="9 10">
    <name type="scientific">Diplocarpon coronariae</name>
    <dbReference type="NCBI Taxonomy" id="2795749"/>
    <lineage>
        <taxon>Eukaryota</taxon>
        <taxon>Fungi</taxon>
        <taxon>Dikarya</taxon>
        <taxon>Ascomycota</taxon>
        <taxon>Pezizomycotina</taxon>
        <taxon>Leotiomycetes</taxon>
        <taxon>Helotiales</taxon>
        <taxon>Drepanopezizaceae</taxon>
        <taxon>Diplocarpon</taxon>
    </lineage>
</organism>
<evidence type="ECO:0000256" key="5">
    <source>
        <dbReference type="ARBA" id="ARBA00023242"/>
    </source>
</evidence>
<evidence type="ECO:0000256" key="2">
    <source>
        <dbReference type="ARBA" id="ARBA00008421"/>
    </source>
</evidence>
<gene>
    <name evidence="9" type="ORF">B2J93_2454</name>
</gene>
<feature type="domain" description="TEA" evidence="8">
    <location>
        <begin position="1"/>
        <end position="62"/>
    </location>
</feature>
<dbReference type="STRING" id="503106.A0A218YU82"/>
<dbReference type="PROSITE" id="PS51088">
    <property type="entry name" value="TEA_2"/>
    <property type="match status" value="1"/>
</dbReference>
<dbReference type="OrthoDB" id="10006572at2759"/>
<evidence type="ECO:0000313" key="10">
    <source>
        <dbReference type="Proteomes" id="UP000242519"/>
    </source>
</evidence>
<dbReference type="Pfam" id="PF01285">
    <property type="entry name" value="TEA"/>
    <property type="match status" value="1"/>
</dbReference>
<reference evidence="9 10" key="1">
    <citation type="submission" date="2017-04" db="EMBL/GenBank/DDBJ databases">
        <title>Draft genome sequence of Marssonina coronaria NL1: causal agent of apple blotch.</title>
        <authorList>
            <person name="Cheng Q."/>
        </authorList>
    </citation>
    <scope>NUCLEOTIDE SEQUENCE [LARGE SCALE GENOMIC DNA]</scope>
    <source>
        <strain evidence="9 10">NL1</strain>
    </source>
</reference>
<evidence type="ECO:0000256" key="4">
    <source>
        <dbReference type="ARBA" id="ARBA00023163"/>
    </source>
</evidence>
<feature type="region of interest" description="Disordered" evidence="7">
    <location>
        <begin position="541"/>
        <end position="560"/>
    </location>
</feature>
<accession>A0A218YU82</accession>
<keyword evidence="3" id="KW-0805">Transcription regulation</keyword>
<dbReference type="InParanoid" id="A0A218YU82"/>
<feature type="compositionally biased region" description="Basic and acidic residues" evidence="7">
    <location>
        <begin position="603"/>
        <end position="619"/>
    </location>
</feature>
<sequence>MGRRKFSYHGKPHGRNELIKEYIWIAYLEGLPPGARPDESMRRSRKQVSSHIQVLKAFLKDHPAFHRLFPPAPTPKNGFEDSFKNDPCLTALANGHLPRDRRTNYDQTQMAMSSPMRPVLFWLLMTSSSPSIDDRNRDVHEEDLYMEGLVAHRFTGLQMQRSRASLESISDWRQRFPFLHQLHTSGELDCEIIHMEASLNLLTTQPPEGSDLCSRTVLSMQGRQTDTDWRIVTTLSKPPELYRDPVSDPPLEAQVFLVEVTCSADGETRIKVPFPASSWAQAFSCLQNIQSKYEEKLQHSFNNGMGLTRPASDYVDQISMYQEVQSSAGPGHPFARRAIMLWTFRQAPNRERGNSTSWRYLDANTPPRRTCMSPSPHPRQHIQASMNENFNTWSEAPLQLQHPTMLDPFVQGLATPPHTAGLQSPFSGPNYTYAPSFDLPGENLSFISNTNTIDSDATLVDNDVAVNIDSFLANSHVNLNDFEPTPQSWQIPAAESFEDPTWTNYAVPSSTPATGWDSNEAKHHGWPELPVDVKGWPIETENGEKNWTEPLGNGSAKGSASYIEQSIEQRLLPWVNSHRDDEAKNSYEHAVPVESHIQSIESHGSETDVQQTHEPKIPKWNEPPDDFDYSQLERLK</sequence>